<sequence length="292" mass="30841">MATLSFFAGVSRQEATFLRKGNCLTMIANVLSIAGTDPTGGAGIHADIKAFSAMGAYGMAAITAVVAQNTQGVRSFVALDPQFVGEQIDSVFDDVRVDAVKIGMVPNSSIAEVIADRLHYHGAKNIVLDPVMVAKSGDHLLEGNAVSAIKDFLVPLATLITPNLPEAGVLLNAHPVWTLDEMRLRVKELAKLGSEWVLLKGGHLEGSTQSVDLLYGSAGKIIEFAAPRICTRNDHGTGCTLSAAIAALLPSKSVEESVRGAKAYLHGALAASDMLDVGHGHGPLHHFHHLWK</sequence>
<feature type="domain" description="Pyridoxamine kinase/Phosphomethylpyrimidine kinase" evidence="7">
    <location>
        <begin position="37"/>
        <end position="285"/>
    </location>
</feature>
<dbReference type="CDD" id="cd01169">
    <property type="entry name" value="HMPP_kinase"/>
    <property type="match status" value="1"/>
</dbReference>
<comment type="pathway">
    <text evidence="1">Cofactor biosynthesis; thiamine diphosphate biosynthesis.</text>
</comment>
<comment type="caution">
    <text evidence="8">The sequence shown here is derived from an EMBL/GenBank/DDBJ whole genome shotgun (WGS) entry which is preliminary data.</text>
</comment>
<evidence type="ECO:0000256" key="1">
    <source>
        <dbReference type="ARBA" id="ARBA00004948"/>
    </source>
</evidence>
<dbReference type="FunFam" id="3.40.1190.20:FF:000003">
    <property type="entry name" value="Phosphomethylpyrimidine kinase ThiD"/>
    <property type="match status" value="1"/>
</dbReference>
<dbReference type="EC" id="2.7.1.49" evidence="2"/>
<dbReference type="PANTHER" id="PTHR20858:SF17">
    <property type="entry name" value="HYDROXYMETHYLPYRIMIDINE_PHOSPHOMETHYLPYRIMIDINE KINASE THI20-RELATED"/>
    <property type="match status" value="1"/>
</dbReference>
<dbReference type="GO" id="GO:0008902">
    <property type="term" value="F:hydroxymethylpyrimidine kinase activity"/>
    <property type="evidence" value="ECO:0007669"/>
    <property type="project" value="UniProtKB-EC"/>
</dbReference>
<dbReference type="Pfam" id="PF08543">
    <property type="entry name" value="Phos_pyr_kin"/>
    <property type="match status" value="1"/>
</dbReference>
<proteinExistence type="predicted"/>
<dbReference type="GO" id="GO:0005829">
    <property type="term" value="C:cytosol"/>
    <property type="evidence" value="ECO:0007669"/>
    <property type="project" value="TreeGrafter"/>
</dbReference>
<name>F1YRC9_9PROT</name>
<keyword evidence="6" id="KW-0067">ATP-binding</keyword>
<organism evidence="8 9">
    <name type="scientific">Acetobacter pomorum DM001</name>
    <dbReference type="NCBI Taxonomy" id="945681"/>
    <lineage>
        <taxon>Bacteria</taxon>
        <taxon>Pseudomonadati</taxon>
        <taxon>Pseudomonadota</taxon>
        <taxon>Alphaproteobacteria</taxon>
        <taxon>Acetobacterales</taxon>
        <taxon>Acetobacteraceae</taxon>
        <taxon>Acetobacter</taxon>
    </lineage>
</organism>
<dbReference type="InterPro" id="IPR004399">
    <property type="entry name" value="HMP/HMP-P_kinase_dom"/>
</dbReference>
<evidence type="ECO:0000256" key="2">
    <source>
        <dbReference type="ARBA" id="ARBA00012135"/>
    </source>
</evidence>
<evidence type="ECO:0000256" key="4">
    <source>
        <dbReference type="ARBA" id="ARBA00022741"/>
    </source>
</evidence>
<dbReference type="GO" id="GO:0008972">
    <property type="term" value="F:phosphomethylpyrimidine kinase activity"/>
    <property type="evidence" value="ECO:0007669"/>
    <property type="project" value="InterPro"/>
</dbReference>
<reference evidence="8 9" key="1">
    <citation type="journal article" date="2011" name="Science">
        <title>Drosophila microbiome modulates host developmental and metabolic homeostasis via insulin signaling.</title>
        <authorList>
            <person name="Shin S.C."/>
            <person name="Kim S.H."/>
            <person name="You H."/>
            <person name="Kim B."/>
            <person name="Kim A.C."/>
            <person name="Lee K.A."/>
            <person name="Yoon J.H."/>
            <person name="Ryu J.H."/>
            <person name="Lee W.J."/>
        </authorList>
    </citation>
    <scope>NUCLEOTIDE SEQUENCE [LARGE SCALE GENOMIC DNA]</scope>
    <source>
        <strain evidence="8 9">DM001</strain>
    </source>
</reference>
<evidence type="ECO:0000256" key="5">
    <source>
        <dbReference type="ARBA" id="ARBA00022777"/>
    </source>
</evidence>
<dbReference type="UniPathway" id="UPA00060">
    <property type="reaction ID" value="UER00138"/>
</dbReference>
<protein>
    <recommendedName>
        <fullName evidence="2">hydroxymethylpyrimidine kinase</fullName>
        <ecNumber evidence="2">2.7.1.49</ecNumber>
    </recommendedName>
</protein>
<dbReference type="InterPro" id="IPR029056">
    <property type="entry name" value="Ribokinase-like"/>
</dbReference>
<dbReference type="GO" id="GO:0009229">
    <property type="term" value="P:thiamine diphosphate biosynthetic process"/>
    <property type="evidence" value="ECO:0007669"/>
    <property type="project" value="UniProtKB-UniPathway"/>
</dbReference>
<dbReference type="AlphaFoldDB" id="F1YRC9"/>
<evidence type="ECO:0000256" key="3">
    <source>
        <dbReference type="ARBA" id="ARBA00022679"/>
    </source>
</evidence>
<evidence type="ECO:0000313" key="9">
    <source>
        <dbReference type="Proteomes" id="UP000018454"/>
    </source>
</evidence>
<dbReference type="Proteomes" id="UP000018454">
    <property type="component" value="Unassembled WGS sequence"/>
</dbReference>
<keyword evidence="3" id="KW-0808">Transferase</keyword>
<evidence type="ECO:0000259" key="7">
    <source>
        <dbReference type="Pfam" id="PF08543"/>
    </source>
</evidence>
<dbReference type="NCBIfam" id="TIGR00097">
    <property type="entry name" value="HMP-P_kinase"/>
    <property type="match status" value="1"/>
</dbReference>
<accession>F1YRC9</accession>
<keyword evidence="5 8" id="KW-0418">Kinase</keyword>
<evidence type="ECO:0000256" key="6">
    <source>
        <dbReference type="ARBA" id="ARBA00022840"/>
    </source>
</evidence>
<dbReference type="SUPFAM" id="SSF53613">
    <property type="entry name" value="Ribokinase-like"/>
    <property type="match status" value="1"/>
</dbReference>
<dbReference type="EMBL" id="AEUP01000010">
    <property type="protein sequence ID" value="EGE48614.1"/>
    <property type="molecule type" value="Genomic_DNA"/>
</dbReference>
<dbReference type="GO" id="GO:0005524">
    <property type="term" value="F:ATP binding"/>
    <property type="evidence" value="ECO:0007669"/>
    <property type="project" value="UniProtKB-KW"/>
</dbReference>
<dbReference type="PANTHER" id="PTHR20858">
    <property type="entry name" value="PHOSPHOMETHYLPYRIMIDINE KINASE"/>
    <property type="match status" value="1"/>
</dbReference>
<gene>
    <name evidence="8" type="primary">thiD</name>
    <name evidence="8" type="ORF">APO_0458</name>
</gene>
<dbReference type="GO" id="GO:0009228">
    <property type="term" value="P:thiamine biosynthetic process"/>
    <property type="evidence" value="ECO:0007669"/>
    <property type="project" value="InterPro"/>
</dbReference>
<dbReference type="Gene3D" id="3.40.1190.20">
    <property type="match status" value="1"/>
</dbReference>
<keyword evidence="4" id="KW-0547">Nucleotide-binding</keyword>
<evidence type="ECO:0000313" key="8">
    <source>
        <dbReference type="EMBL" id="EGE48614.1"/>
    </source>
</evidence>
<dbReference type="InterPro" id="IPR013749">
    <property type="entry name" value="PM/HMP-P_kinase-1"/>
</dbReference>